<protein>
    <submittedName>
        <fullName evidence="1">Uncharacterized protein</fullName>
    </submittedName>
</protein>
<dbReference type="Gene3D" id="3.50.50.60">
    <property type="entry name" value="FAD/NAD(P)-binding domain"/>
    <property type="match status" value="1"/>
</dbReference>
<dbReference type="InterPro" id="IPR036188">
    <property type="entry name" value="FAD/NAD-bd_sf"/>
</dbReference>
<evidence type="ECO:0000313" key="1">
    <source>
        <dbReference type="EMBL" id="KAK0508874.1"/>
    </source>
</evidence>
<gene>
    <name evidence="1" type="ORF">JMJ35_008245</name>
</gene>
<organism evidence="1 2">
    <name type="scientific">Cladonia borealis</name>
    <dbReference type="NCBI Taxonomy" id="184061"/>
    <lineage>
        <taxon>Eukaryota</taxon>
        <taxon>Fungi</taxon>
        <taxon>Dikarya</taxon>
        <taxon>Ascomycota</taxon>
        <taxon>Pezizomycotina</taxon>
        <taxon>Lecanoromycetes</taxon>
        <taxon>OSLEUM clade</taxon>
        <taxon>Lecanoromycetidae</taxon>
        <taxon>Lecanorales</taxon>
        <taxon>Lecanorineae</taxon>
        <taxon>Cladoniaceae</taxon>
        <taxon>Cladonia</taxon>
    </lineage>
</organism>
<name>A0AA39V2N3_9LECA</name>
<dbReference type="SUPFAM" id="SSF51905">
    <property type="entry name" value="FAD/NAD(P)-binding domain"/>
    <property type="match status" value="1"/>
</dbReference>
<comment type="caution">
    <text evidence="1">The sequence shown here is derived from an EMBL/GenBank/DDBJ whole genome shotgun (WGS) entry which is preliminary data.</text>
</comment>
<dbReference type="EMBL" id="JAFEKC020000019">
    <property type="protein sequence ID" value="KAK0508874.1"/>
    <property type="molecule type" value="Genomic_DNA"/>
</dbReference>
<reference evidence="1" key="1">
    <citation type="submission" date="2023-03" db="EMBL/GenBank/DDBJ databases">
        <title>Complete genome of Cladonia borealis.</title>
        <authorList>
            <person name="Park H."/>
        </authorList>
    </citation>
    <scope>NUCLEOTIDE SEQUENCE</scope>
    <source>
        <strain evidence="1">ANT050790</strain>
    </source>
</reference>
<dbReference type="AlphaFoldDB" id="A0AA39V2N3"/>
<accession>A0AA39V2N3</accession>
<proteinExistence type="predicted"/>
<keyword evidence="2" id="KW-1185">Reference proteome</keyword>
<dbReference type="Pfam" id="PF13450">
    <property type="entry name" value="NAD_binding_8"/>
    <property type="match status" value="1"/>
</dbReference>
<sequence length="90" mass="9955">MASTMFDVVVIGAGLSGITFSRFYLDVHSGCTLAILEEDSCVGGVWSSTRLYNGFWSQSGLRMSGFSDVPISLRYDLPRHLRGQIRHEVP</sequence>
<dbReference type="Proteomes" id="UP001166286">
    <property type="component" value="Unassembled WGS sequence"/>
</dbReference>
<evidence type="ECO:0000313" key="2">
    <source>
        <dbReference type="Proteomes" id="UP001166286"/>
    </source>
</evidence>